<reference evidence="1 2" key="1">
    <citation type="submission" date="2022-01" db="EMBL/GenBank/DDBJ databases">
        <authorList>
            <person name="Xiong W."/>
            <person name="Schranz E."/>
        </authorList>
    </citation>
    <scope>NUCLEOTIDE SEQUENCE [LARGE SCALE GENOMIC DNA]</scope>
</reference>
<comment type="caution">
    <text evidence="1">The sequence shown here is derived from an EMBL/GenBank/DDBJ whole genome shotgun (WGS) entry which is preliminary data.</text>
</comment>
<gene>
    <name evidence="1" type="ORF">LVIROSA_LOCUS20273</name>
</gene>
<dbReference type="AlphaFoldDB" id="A0AAU9N4J6"/>
<organism evidence="1 2">
    <name type="scientific">Lactuca virosa</name>
    <dbReference type="NCBI Taxonomy" id="75947"/>
    <lineage>
        <taxon>Eukaryota</taxon>
        <taxon>Viridiplantae</taxon>
        <taxon>Streptophyta</taxon>
        <taxon>Embryophyta</taxon>
        <taxon>Tracheophyta</taxon>
        <taxon>Spermatophyta</taxon>
        <taxon>Magnoliopsida</taxon>
        <taxon>eudicotyledons</taxon>
        <taxon>Gunneridae</taxon>
        <taxon>Pentapetalae</taxon>
        <taxon>asterids</taxon>
        <taxon>campanulids</taxon>
        <taxon>Asterales</taxon>
        <taxon>Asteraceae</taxon>
        <taxon>Cichorioideae</taxon>
        <taxon>Cichorieae</taxon>
        <taxon>Lactucinae</taxon>
        <taxon>Lactuca</taxon>
    </lineage>
</organism>
<dbReference type="EMBL" id="CAKMRJ010003334">
    <property type="protein sequence ID" value="CAH1433692.1"/>
    <property type="molecule type" value="Genomic_DNA"/>
</dbReference>
<name>A0AAU9N4J6_9ASTR</name>
<dbReference type="Proteomes" id="UP001157418">
    <property type="component" value="Unassembled WGS sequence"/>
</dbReference>
<sequence>MAPTKTQAELKKYADDTMAQSVDAMHAAIRAFAETDFASYLRLGELGLADLRQLCTEEEEHVPDDGVWGTALTQPRWG</sequence>
<protein>
    <submittedName>
        <fullName evidence="1">Uncharacterized protein</fullName>
    </submittedName>
</protein>
<evidence type="ECO:0000313" key="2">
    <source>
        <dbReference type="Proteomes" id="UP001157418"/>
    </source>
</evidence>
<evidence type="ECO:0000313" key="1">
    <source>
        <dbReference type="EMBL" id="CAH1433692.1"/>
    </source>
</evidence>
<accession>A0AAU9N4J6</accession>
<proteinExistence type="predicted"/>
<keyword evidence="2" id="KW-1185">Reference proteome</keyword>